<proteinExistence type="predicted"/>
<sequence>MPPKRASLACTATRQPADLSFAHGPDDAAFCKRVSEGLALGYALQGSPSITFNGESVIAAQAIIWLVTPG</sequence>
<dbReference type="EMBL" id="BAAAFO010000001">
    <property type="protein sequence ID" value="GAA0243007.1"/>
    <property type="molecule type" value="Genomic_DNA"/>
</dbReference>
<comment type="caution">
    <text evidence="2">The sequence shown here is derived from an EMBL/GenBank/DDBJ whole genome shotgun (WGS) entry which is preliminary data.</text>
</comment>
<protein>
    <recommendedName>
        <fullName evidence="1">DUF1737 domain-containing protein</fullName>
    </recommendedName>
</protein>
<gene>
    <name evidence="2" type="ORF">GCM10009126_05870</name>
</gene>
<organism evidence="2 3">
    <name type="scientific">Rhodanobacter caeni</name>
    <dbReference type="NCBI Taxonomy" id="657654"/>
    <lineage>
        <taxon>Bacteria</taxon>
        <taxon>Pseudomonadati</taxon>
        <taxon>Pseudomonadota</taxon>
        <taxon>Gammaproteobacteria</taxon>
        <taxon>Lysobacterales</taxon>
        <taxon>Rhodanobacteraceae</taxon>
        <taxon>Rhodanobacter</taxon>
    </lineage>
</organism>
<dbReference type="Proteomes" id="UP001500657">
    <property type="component" value="Unassembled WGS sequence"/>
</dbReference>
<evidence type="ECO:0000313" key="3">
    <source>
        <dbReference type="Proteomes" id="UP001500657"/>
    </source>
</evidence>
<accession>A0ABP3DXL0</accession>
<dbReference type="InterPro" id="IPR013619">
    <property type="entry name" value="DUF1737"/>
</dbReference>
<keyword evidence="3" id="KW-1185">Reference proteome</keyword>
<feature type="domain" description="DUF1737" evidence="1">
    <location>
        <begin position="23"/>
        <end position="64"/>
    </location>
</feature>
<reference evidence="3" key="1">
    <citation type="journal article" date="2019" name="Int. J. Syst. Evol. Microbiol.">
        <title>The Global Catalogue of Microorganisms (GCM) 10K type strain sequencing project: providing services to taxonomists for standard genome sequencing and annotation.</title>
        <authorList>
            <consortium name="The Broad Institute Genomics Platform"/>
            <consortium name="The Broad Institute Genome Sequencing Center for Infectious Disease"/>
            <person name="Wu L."/>
            <person name="Ma J."/>
        </authorList>
    </citation>
    <scope>NUCLEOTIDE SEQUENCE [LARGE SCALE GENOMIC DNA]</scope>
    <source>
        <strain evidence="3">JCM 16242</strain>
    </source>
</reference>
<evidence type="ECO:0000259" key="1">
    <source>
        <dbReference type="Pfam" id="PF08410"/>
    </source>
</evidence>
<name>A0ABP3DXL0_9GAMM</name>
<dbReference type="Pfam" id="PF08410">
    <property type="entry name" value="DUF1737"/>
    <property type="match status" value="1"/>
</dbReference>
<evidence type="ECO:0000313" key="2">
    <source>
        <dbReference type="EMBL" id="GAA0243007.1"/>
    </source>
</evidence>